<sequence>MFNSDPAGYPISRASTPPIYTFHSDQARVVVMPFDFQKYDAKCAAMTPAELQLQWEHYTRLISGAATSTAVSGVALPLTMGVSVVGVALAAPAIHNARKKREIIEKHLNSHGTSHVTRKRDVLTSVAISGTVGVVTMGASTLAADAVTSHAANYGIQQVVENELAIKVGTHVAFDAAAMAGEHTHTEHKRKKEAQKAEQQGLVAPILGPQVNFGQEVPPDGFYPVVPIPQGHSNVQSSESVAAPSGPSYSYPDPLVSQEILSPPPQYPGSPLEGSSYQPLAVEKKDIISGPPSTSTSGSDSKYKLVVVEQHDTQALAPPLYAPPPTRVIPVMEKMGEPQVYSAPQPYPQQHYPPPPVQSSNISSYPSYPGTMMNYEQPGPFSRENSGPMASNSNQVLPQPSNEGPVQQMVGNPHQDSLLLPIYQNPTTAPPQTISNPSYAHQSPNQPGSHENNFQRPPLQHQRSYSTPTHLHTYPYQSYAPPPPQAFQPNGTHSQHLTFPPNSFPPPPPPSNYPLTPAQTPGASYPQYIPAQHAPPSAYPTGYPTPVPTPYSEYTNPMVPRQYPPEKQAFPQYQEVPIPGPQILRLSEDVSAWYQLNVFSDRQEYWQKPLSLRQFGKPSPPMTSTEECRMVARNKAKAQLDAVTIWNRQYQNVQARAVAFYAHIDCNRRPLDAKVRADVGPLPLLIVVLDQNQLDGLHIAALSQVGIFINPVAFQAFDIETAISPKGILQEFAGKELIGSIFVWNKTLQSYETSTTYTIQHVQPGRWEQLGGDTAIYAYMKLETEKALLGGPADDLTLAKIKEFELLELGPYLGYRGDLGLETGGTNQPLVSERLNGDLDLGTRPSQVTGLSHQPEIIVVENTPPNVGRVSETMLLPDELEQDARLFDFNFDSPLVSDLLRINNQALDPSRARAMSASEEAHNLLDFPGTTLQEALYEQNEPNAPASENDILIEAFESGFCSKFAVDEAETTLEGPLLQRLLPTYYTSFDKGKWLAEIVTTAGSIMNKIIQAATKIYNTNGNLDNNSRNSRDSGVNTSPQLPCSQTMRLDDILLDDNLKTEGFEVSVTDSLGLYDPSILELLRDVDYNYHADDLQAGPRKPAPLGDVVTKRLHTEAGTIHPQEIGAEVEEE</sequence>
<accession>A0A7C8V748</accession>
<proteinExistence type="predicted"/>
<feature type="region of interest" description="Disordered" evidence="1">
    <location>
        <begin position="340"/>
        <end position="519"/>
    </location>
</feature>
<protein>
    <submittedName>
        <fullName evidence="2">Uncharacterized protein</fullName>
    </submittedName>
</protein>
<feature type="compositionally biased region" description="Polar residues" evidence="1">
    <location>
        <begin position="424"/>
        <end position="470"/>
    </location>
</feature>
<name>A0A7C8V748_ORBOL</name>
<evidence type="ECO:0000313" key="3">
    <source>
        <dbReference type="Proteomes" id="UP000483672"/>
    </source>
</evidence>
<feature type="compositionally biased region" description="Low complexity" evidence="1">
    <location>
        <begin position="1020"/>
        <end position="1036"/>
    </location>
</feature>
<organism evidence="2 3">
    <name type="scientific">Orbilia oligospora</name>
    <name type="common">Nematode-trapping fungus</name>
    <name type="synonym">Arthrobotrys oligospora</name>
    <dbReference type="NCBI Taxonomy" id="2813651"/>
    <lineage>
        <taxon>Eukaryota</taxon>
        <taxon>Fungi</taxon>
        <taxon>Dikarya</taxon>
        <taxon>Ascomycota</taxon>
        <taxon>Pezizomycotina</taxon>
        <taxon>Orbiliomycetes</taxon>
        <taxon>Orbiliales</taxon>
        <taxon>Orbiliaceae</taxon>
        <taxon>Orbilia</taxon>
    </lineage>
</organism>
<feature type="region of interest" description="Disordered" evidence="1">
    <location>
        <begin position="222"/>
        <end position="276"/>
    </location>
</feature>
<dbReference type="EMBL" id="WIPF01000023">
    <property type="protein sequence ID" value="KAF3226486.1"/>
    <property type="molecule type" value="Genomic_DNA"/>
</dbReference>
<feature type="compositionally biased region" description="Polar residues" evidence="1">
    <location>
        <begin position="383"/>
        <end position="405"/>
    </location>
</feature>
<dbReference type="Proteomes" id="UP000483672">
    <property type="component" value="Unassembled WGS sequence"/>
</dbReference>
<comment type="caution">
    <text evidence="2">The sequence shown here is derived from an EMBL/GenBank/DDBJ whole genome shotgun (WGS) entry which is preliminary data.</text>
</comment>
<evidence type="ECO:0000313" key="2">
    <source>
        <dbReference type="EMBL" id="KAF3226486.1"/>
    </source>
</evidence>
<dbReference type="AlphaFoldDB" id="A0A7C8V748"/>
<gene>
    <name evidence="2" type="ORF">TWF191_004748</name>
</gene>
<feature type="region of interest" description="Disordered" evidence="1">
    <location>
        <begin position="1020"/>
        <end position="1041"/>
    </location>
</feature>
<reference evidence="2 3" key="1">
    <citation type="submission" date="2019-06" db="EMBL/GenBank/DDBJ databases">
        <authorList>
            <person name="Palmer J.M."/>
        </authorList>
    </citation>
    <scope>NUCLEOTIDE SEQUENCE [LARGE SCALE GENOMIC DNA]</scope>
    <source>
        <strain evidence="2 3">TWF191</strain>
    </source>
</reference>
<feature type="compositionally biased region" description="Pro residues" evidence="1">
    <location>
        <begin position="345"/>
        <end position="357"/>
    </location>
</feature>
<feature type="compositionally biased region" description="Pro residues" evidence="1">
    <location>
        <begin position="502"/>
        <end position="512"/>
    </location>
</feature>
<evidence type="ECO:0000256" key="1">
    <source>
        <dbReference type="SAM" id="MobiDB-lite"/>
    </source>
</evidence>
<feature type="compositionally biased region" description="Polar residues" evidence="1">
    <location>
        <begin position="231"/>
        <end position="240"/>
    </location>
</feature>